<organism evidence="2 3">
    <name type="scientific">Streptomyces caniferus</name>
    <dbReference type="NCBI Taxonomy" id="285557"/>
    <lineage>
        <taxon>Bacteria</taxon>
        <taxon>Bacillati</taxon>
        <taxon>Actinomycetota</taxon>
        <taxon>Actinomycetes</taxon>
        <taxon>Kitasatosporales</taxon>
        <taxon>Streptomycetaceae</taxon>
        <taxon>Streptomyces</taxon>
    </lineage>
</organism>
<reference evidence="2 3" key="1">
    <citation type="submission" date="2019-12" db="EMBL/GenBank/DDBJ databases">
        <title>Whole genome shotgun sequence of Streptomyces caniferus NBRC 15389.</title>
        <authorList>
            <person name="Ichikawa N."/>
            <person name="Kimura A."/>
            <person name="Kitahashi Y."/>
            <person name="Komaki H."/>
            <person name="Tamura T."/>
        </authorList>
    </citation>
    <scope>NUCLEOTIDE SEQUENCE [LARGE SCALE GENOMIC DNA]</scope>
    <source>
        <strain evidence="2 3">NBRC 15389</strain>
    </source>
</reference>
<evidence type="ECO:0000313" key="3">
    <source>
        <dbReference type="Proteomes" id="UP000435837"/>
    </source>
</evidence>
<gene>
    <name evidence="2" type="ORF">Scani_77110</name>
</gene>
<sequence length="91" mass="9802">MTTERGRQQCDVGGEAADSAGQRENLDADEEGLVMTPFAAWISPLPAEPPPWCAPTLPGQWEGRGRAWAATHFIGAETLTCPGPGPYRHTR</sequence>
<feature type="region of interest" description="Disordered" evidence="1">
    <location>
        <begin position="1"/>
        <end position="25"/>
    </location>
</feature>
<proteinExistence type="predicted"/>
<evidence type="ECO:0000256" key="1">
    <source>
        <dbReference type="SAM" id="MobiDB-lite"/>
    </source>
</evidence>
<dbReference type="Proteomes" id="UP000435837">
    <property type="component" value="Unassembled WGS sequence"/>
</dbReference>
<protein>
    <submittedName>
        <fullName evidence="2">Uncharacterized protein</fullName>
    </submittedName>
</protein>
<dbReference type="EMBL" id="BLIN01000005">
    <property type="protein sequence ID" value="GFE11443.1"/>
    <property type="molecule type" value="Genomic_DNA"/>
</dbReference>
<dbReference type="AlphaFoldDB" id="A0A640SIP9"/>
<name>A0A640SIP9_9ACTN</name>
<comment type="caution">
    <text evidence="2">The sequence shown here is derived from an EMBL/GenBank/DDBJ whole genome shotgun (WGS) entry which is preliminary data.</text>
</comment>
<accession>A0A640SIP9</accession>
<evidence type="ECO:0000313" key="2">
    <source>
        <dbReference type="EMBL" id="GFE11443.1"/>
    </source>
</evidence>